<dbReference type="AlphaFoldDB" id="A0A6L8W3P6"/>
<dbReference type="EC" id="2.7.1.148" evidence="2 10"/>
<dbReference type="RefSeq" id="WP_161313683.1">
    <property type="nucleotide sequence ID" value="NZ_WTUW01000001.1"/>
</dbReference>
<comment type="caution">
    <text evidence="13">The sequence shown here is derived from an EMBL/GenBank/DDBJ whole genome shotgun (WGS) entry which is preliminary data.</text>
</comment>
<dbReference type="Pfam" id="PF00288">
    <property type="entry name" value="GHMP_kinases_N"/>
    <property type="match status" value="1"/>
</dbReference>
<evidence type="ECO:0000256" key="4">
    <source>
        <dbReference type="ARBA" id="ARBA00022679"/>
    </source>
</evidence>
<dbReference type="GO" id="GO:0016114">
    <property type="term" value="P:terpenoid biosynthetic process"/>
    <property type="evidence" value="ECO:0007669"/>
    <property type="project" value="UniProtKB-UniRule"/>
</dbReference>
<dbReference type="HAMAP" id="MF_00061">
    <property type="entry name" value="IspE"/>
    <property type="match status" value="1"/>
</dbReference>
<evidence type="ECO:0000256" key="1">
    <source>
        <dbReference type="ARBA" id="ARBA00009684"/>
    </source>
</evidence>
<dbReference type="Gene3D" id="3.30.230.10">
    <property type="match status" value="1"/>
</dbReference>
<dbReference type="InterPro" id="IPR004424">
    <property type="entry name" value="IspE"/>
</dbReference>
<evidence type="ECO:0000256" key="10">
    <source>
        <dbReference type="HAMAP-Rule" id="MF_00061"/>
    </source>
</evidence>
<keyword evidence="14" id="KW-1185">Reference proteome</keyword>
<evidence type="ECO:0000256" key="9">
    <source>
        <dbReference type="ARBA" id="ARBA00032554"/>
    </source>
</evidence>
<dbReference type="UniPathway" id="UPA00056">
    <property type="reaction ID" value="UER00094"/>
</dbReference>
<dbReference type="NCBIfam" id="TIGR00154">
    <property type="entry name" value="ispE"/>
    <property type="match status" value="1"/>
</dbReference>
<name>A0A6L8W3P6_9PROT</name>
<accession>A0A6L8W3P6</accession>
<dbReference type="InterPro" id="IPR006204">
    <property type="entry name" value="GHMP_kinase_N_dom"/>
</dbReference>
<organism evidence="13 14">
    <name type="scientific">Sneathiella litorea</name>
    <dbReference type="NCBI Taxonomy" id="2606216"/>
    <lineage>
        <taxon>Bacteria</taxon>
        <taxon>Pseudomonadati</taxon>
        <taxon>Pseudomonadota</taxon>
        <taxon>Alphaproteobacteria</taxon>
        <taxon>Sneathiellales</taxon>
        <taxon>Sneathiellaceae</taxon>
        <taxon>Sneathiella</taxon>
    </lineage>
</organism>
<dbReference type="Pfam" id="PF08544">
    <property type="entry name" value="GHMP_kinases_C"/>
    <property type="match status" value="1"/>
</dbReference>
<dbReference type="GO" id="GO:0019288">
    <property type="term" value="P:isopentenyl diphosphate biosynthetic process, methylerythritol 4-phosphate pathway"/>
    <property type="evidence" value="ECO:0007669"/>
    <property type="project" value="UniProtKB-UniRule"/>
</dbReference>
<dbReference type="InterPro" id="IPR020568">
    <property type="entry name" value="Ribosomal_Su5_D2-typ_SF"/>
</dbReference>
<dbReference type="InterPro" id="IPR014721">
    <property type="entry name" value="Ribsml_uS5_D2-typ_fold_subgr"/>
</dbReference>
<sequence length="284" mass="30461">MITAIARAKINLFLHVTGKQPDGYHLLESLVVFPDGGDEITVSKSKDLSLEVIGPFSHAIGSTDENLILKAAQLLKSESGTDQGAHITLVKNLPVAAGIGGGSSDAAITLKTLNGLWGIDFSDDKLSQLGLTLGADVPACLYGKPAIMSGIGEQLAKIDHFPEFDILLVNSGLMVSTRDVFSRLEISRQPSSDFCFEDMTRNELFSALATMRNDLEEPACQIAPVVKSTLSAIRGQKECRLARMSGSGATCFGLFETERAAQMAKNAIQSHHPDWWVQTMAVGL</sequence>
<evidence type="ECO:0000256" key="5">
    <source>
        <dbReference type="ARBA" id="ARBA00022741"/>
    </source>
</evidence>
<dbReference type="GO" id="GO:0050515">
    <property type="term" value="F:4-(cytidine 5'-diphospho)-2-C-methyl-D-erythritol kinase activity"/>
    <property type="evidence" value="ECO:0007669"/>
    <property type="project" value="UniProtKB-UniRule"/>
</dbReference>
<keyword evidence="6 10" id="KW-0418">Kinase</keyword>
<dbReference type="SUPFAM" id="SSF55060">
    <property type="entry name" value="GHMP Kinase, C-terminal domain"/>
    <property type="match status" value="1"/>
</dbReference>
<feature type="domain" description="GHMP kinase C-terminal" evidence="12">
    <location>
        <begin position="203"/>
        <end position="272"/>
    </location>
</feature>
<evidence type="ECO:0000256" key="2">
    <source>
        <dbReference type="ARBA" id="ARBA00012052"/>
    </source>
</evidence>
<evidence type="ECO:0000256" key="6">
    <source>
        <dbReference type="ARBA" id="ARBA00022777"/>
    </source>
</evidence>
<feature type="active site" evidence="10">
    <location>
        <position position="9"/>
    </location>
</feature>
<keyword evidence="8 10" id="KW-0414">Isoprene biosynthesis</keyword>
<comment type="catalytic activity">
    <reaction evidence="10">
        <text>4-CDP-2-C-methyl-D-erythritol + ATP = 4-CDP-2-C-methyl-D-erythritol 2-phosphate + ADP + H(+)</text>
        <dbReference type="Rhea" id="RHEA:18437"/>
        <dbReference type="ChEBI" id="CHEBI:15378"/>
        <dbReference type="ChEBI" id="CHEBI:30616"/>
        <dbReference type="ChEBI" id="CHEBI:57823"/>
        <dbReference type="ChEBI" id="CHEBI:57919"/>
        <dbReference type="ChEBI" id="CHEBI:456216"/>
        <dbReference type="EC" id="2.7.1.148"/>
    </reaction>
</comment>
<comment type="pathway">
    <text evidence="10">Isoprenoid biosynthesis; isopentenyl diphosphate biosynthesis via DXP pathway; isopentenyl diphosphate from 1-deoxy-D-xylulose 5-phosphate: step 3/6.</text>
</comment>
<evidence type="ECO:0000256" key="7">
    <source>
        <dbReference type="ARBA" id="ARBA00022840"/>
    </source>
</evidence>
<evidence type="ECO:0000256" key="3">
    <source>
        <dbReference type="ARBA" id="ARBA00017473"/>
    </source>
</evidence>
<dbReference type="PANTHER" id="PTHR43527:SF2">
    <property type="entry name" value="4-DIPHOSPHOCYTIDYL-2-C-METHYL-D-ERYTHRITOL KINASE, CHLOROPLASTIC"/>
    <property type="match status" value="1"/>
</dbReference>
<dbReference type="PANTHER" id="PTHR43527">
    <property type="entry name" value="4-DIPHOSPHOCYTIDYL-2-C-METHYL-D-ERYTHRITOL KINASE, CHLOROPLASTIC"/>
    <property type="match status" value="1"/>
</dbReference>
<keyword evidence="5 10" id="KW-0547">Nucleotide-binding</keyword>
<evidence type="ECO:0000256" key="8">
    <source>
        <dbReference type="ARBA" id="ARBA00023229"/>
    </source>
</evidence>
<dbReference type="NCBIfam" id="NF011202">
    <property type="entry name" value="PRK14608.1"/>
    <property type="match status" value="1"/>
</dbReference>
<gene>
    <name evidence="10" type="primary">ispE</name>
    <name evidence="13" type="ORF">GQE98_00960</name>
</gene>
<proteinExistence type="inferred from homology"/>
<comment type="function">
    <text evidence="10">Catalyzes the phosphorylation of the position 2 hydroxy group of 4-diphosphocytidyl-2C-methyl-D-erythritol.</text>
</comment>
<comment type="similarity">
    <text evidence="1 10">Belongs to the GHMP kinase family. IspE subfamily.</text>
</comment>
<dbReference type="SUPFAM" id="SSF54211">
    <property type="entry name" value="Ribosomal protein S5 domain 2-like"/>
    <property type="match status" value="1"/>
</dbReference>
<keyword evidence="4 10" id="KW-0808">Transferase</keyword>
<dbReference type="PIRSF" id="PIRSF010376">
    <property type="entry name" value="IspE"/>
    <property type="match status" value="1"/>
</dbReference>
<feature type="active site" evidence="10">
    <location>
        <position position="136"/>
    </location>
</feature>
<dbReference type="Proteomes" id="UP000476030">
    <property type="component" value="Unassembled WGS sequence"/>
</dbReference>
<protein>
    <recommendedName>
        <fullName evidence="3 10">4-diphosphocytidyl-2-C-methyl-D-erythritol kinase</fullName>
        <shortName evidence="10">CMK</shortName>
        <ecNumber evidence="2 10">2.7.1.148</ecNumber>
    </recommendedName>
    <alternativeName>
        <fullName evidence="9 10">4-(cytidine-5'-diphospho)-2-C-methyl-D-erythritol kinase</fullName>
    </alternativeName>
</protein>
<evidence type="ECO:0000313" key="14">
    <source>
        <dbReference type="Proteomes" id="UP000476030"/>
    </source>
</evidence>
<dbReference type="EMBL" id="WTUW01000001">
    <property type="protein sequence ID" value="MZR29193.1"/>
    <property type="molecule type" value="Genomic_DNA"/>
</dbReference>
<evidence type="ECO:0000259" key="12">
    <source>
        <dbReference type="Pfam" id="PF08544"/>
    </source>
</evidence>
<dbReference type="Gene3D" id="3.30.70.890">
    <property type="entry name" value="GHMP kinase, C-terminal domain"/>
    <property type="match status" value="1"/>
</dbReference>
<feature type="binding site" evidence="10">
    <location>
        <begin position="94"/>
        <end position="104"/>
    </location>
    <ligand>
        <name>ATP</name>
        <dbReference type="ChEBI" id="CHEBI:30616"/>
    </ligand>
</feature>
<dbReference type="InterPro" id="IPR013750">
    <property type="entry name" value="GHMP_kinase_C_dom"/>
</dbReference>
<dbReference type="GO" id="GO:0005524">
    <property type="term" value="F:ATP binding"/>
    <property type="evidence" value="ECO:0007669"/>
    <property type="project" value="UniProtKB-UniRule"/>
</dbReference>
<dbReference type="InterPro" id="IPR036554">
    <property type="entry name" value="GHMP_kinase_C_sf"/>
</dbReference>
<evidence type="ECO:0000313" key="13">
    <source>
        <dbReference type="EMBL" id="MZR29193.1"/>
    </source>
</evidence>
<feature type="domain" description="GHMP kinase N-terminal" evidence="11">
    <location>
        <begin position="66"/>
        <end position="144"/>
    </location>
</feature>
<keyword evidence="7 10" id="KW-0067">ATP-binding</keyword>
<evidence type="ECO:0000259" key="11">
    <source>
        <dbReference type="Pfam" id="PF00288"/>
    </source>
</evidence>
<reference evidence="13 14" key="1">
    <citation type="submission" date="2019-12" db="EMBL/GenBank/DDBJ databases">
        <title>Snethiella sp. nov. sp. isolated from sea sand.</title>
        <authorList>
            <person name="Kim J."/>
            <person name="Jeong S.E."/>
            <person name="Jung H.S."/>
            <person name="Jeon C.O."/>
        </authorList>
    </citation>
    <scope>NUCLEOTIDE SEQUENCE [LARGE SCALE GENOMIC DNA]</scope>
    <source>
        <strain evidence="13 14">DP05</strain>
    </source>
</reference>